<keyword evidence="2" id="KW-1185">Reference proteome</keyword>
<proteinExistence type="predicted"/>
<comment type="caution">
    <text evidence="1">The sequence shown here is derived from an EMBL/GenBank/DDBJ whole genome shotgun (WGS) entry which is preliminary data.</text>
</comment>
<organism evidence="1 2">
    <name type="scientific">Parasphingopyxis lamellibrachiae</name>
    <dbReference type="NCBI Taxonomy" id="680125"/>
    <lineage>
        <taxon>Bacteria</taxon>
        <taxon>Pseudomonadati</taxon>
        <taxon>Pseudomonadota</taxon>
        <taxon>Alphaproteobacteria</taxon>
        <taxon>Sphingomonadales</taxon>
        <taxon>Sphingomonadaceae</taxon>
        <taxon>Parasphingopyxis</taxon>
    </lineage>
</organism>
<protein>
    <submittedName>
        <fullName evidence="1">Uncharacterized protein</fullName>
    </submittedName>
</protein>
<evidence type="ECO:0000313" key="2">
    <source>
        <dbReference type="Proteomes" id="UP000256310"/>
    </source>
</evidence>
<gene>
    <name evidence="1" type="ORF">DFR46_1230</name>
</gene>
<dbReference type="Proteomes" id="UP000256310">
    <property type="component" value="Unassembled WGS sequence"/>
</dbReference>
<dbReference type="AlphaFoldDB" id="A0A3D9FEP5"/>
<sequence length="42" mass="4844">MPRTETRAIHDFASTLKSPHYRMEVLTIAILATEWTHFAEDG</sequence>
<reference evidence="1 2" key="1">
    <citation type="submission" date="2018-07" db="EMBL/GenBank/DDBJ databases">
        <title>Genomic Encyclopedia of Type Strains, Phase IV (KMG-IV): sequencing the most valuable type-strain genomes for metagenomic binning, comparative biology and taxonomic classification.</title>
        <authorList>
            <person name="Goeker M."/>
        </authorList>
    </citation>
    <scope>NUCLEOTIDE SEQUENCE [LARGE SCALE GENOMIC DNA]</scope>
    <source>
        <strain evidence="1 2">DSM 26725</strain>
    </source>
</reference>
<evidence type="ECO:0000313" key="1">
    <source>
        <dbReference type="EMBL" id="RED16213.1"/>
    </source>
</evidence>
<dbReference type="EMBL" id="QRDP01000004">
    <property type="protein sequence ID" value="RED16213.1"/>
    <property type="molecule type" value="Genomic_DNA"/>
</dbReference>
<accession>A0A3D9FEP5</accession>
<name>A0A3D9FEP5_9SPHN</name>